<geneLocation type="plasmid" evidence="1">
    <name>pDson02</name>
</geneLocation>
<gene>
    <name evidence="1" type="primary">eboE</name>
    <name evidence="1" type="ORF">ABOD76_21025</name>
</gene>
<dbReference type="NCBIfam" id="NF035939">
    <property type="entry name" value="TIM_EboE"/>
    <property type="match status" value="1"/>
</dbReference>
<organism evidence="1">
    <name type="scientific">Deinococcus sonorensis KR-87</name>
    <dbReference type="NCBI Taxonomy" id="694439"/>
    <lineage>
        <taxon>Bacteria</taxon>
        <taxon>Thermotogati</taxon>
        <taxon>Deinococcota</taxon>
        <taxon>Deinococci</taxon>
        <taxon>Deinococcales</taxon>
        <taxon>Deinococcaceae</taxon>
        <taxon>Deinococcus</taxon>
    </lineage>
</organism>
<dbReference type="AlphaFoldDB" id="A0AAU7UGN8"/>
<dbReference type="KEGG" id="dsc:ABOD76_21025"/>
<dbReference type="InterPro" id="IPR036237">
    <property type="entry name" value="Xyl_isomerase-like_sf"/>
</dbReference>
<keyword evidence="1" id="KW-0614">Plasmid</keyword>
<evidence type="ECO:0000313" key="1">
    <source>
        <dbReference type="EMBL" id="XBV87534.1"/>
    </source>
</evidence>
<dbReference type="EMBL" id="CP158300">
    <property type="protein sequence ID" value="XBV87534.1"/>
    <property type="molecule type" value="Genomic_DNA"/>
</dbReference>
<dbReference type="Gene3D" id="3.20.20.150">
    <property type="entry name" value="Divalent-metal-dependent TIM barrel enzymes"/>
    <property type="match status" value="1"/>
</dbReference>
<dbReference type="RefSeq" id="WP_350245683.1">
    <property type="nucleotide sequence ID" value="NZ_CP158300.1"/>
</dbReference>
<proteinExistence type="predicted"/>
<reference evidence="1" key="1">
    <citation type="submission" date="2024-06" db="EMBL/GenBank/DDBJ databases">
        <title>Draft Genome Sequence of Deinococcus sonorensis Type Strain KR-87, a Biofilm Producing Representative of the Genus Deinococcus.</title>
        <authorList>
            <person name="Boren L.S."/>
            <person name="Grosso R.A."/>
            <person name="Hugenberg-Cox A.N."/>
            <person name="Hill J.T.E."/>
            <person name="Albert C.M."/>
            <person name="Tuohy J.M."/>
        </authorList>
    </citation>
    <scope>NUCLEOTIDE SEQUENCE</scope>
    <source>
        <strain evidence="1">KR-87</strain>
        <plasmid evidence="1">pDson02</plasmid>
    </source>
</reference>
<name>A0AAU7UGN8_9DEIO</name>
<protein>
    <submittedName>
        <fullName evidence="1">Metabolite traffic protein EboE</fullName>
    </submittedName>
</protein>
<sequence>MQLSSDLHLTYCTNIHPSSGMEEVLENLERYAVPLKARLSPDAPFGIGLRLSGAESLELLSGEQLERFRSFLEQRGLYVFTMNGFPYGPFHGQPVKDDVHAPDWRDDERVAYTLRLIRILSALLPAGQEGGISTSPLSYKGWLHGESVPALTTLLVGNVVEVVTELARLRQRTGQLIHLDIEPEPDGLLETSAELAEFFSGPLMGEGARRLAQALGVSVAEAQACFRAHVQVCFDTCHVAVAHEDVRTALRRYREAGLSIGKVQISSALRLTMPQGDEQRRALAATLAPFSESTYLHQVIARTVDGSTVQFPDLPQALPYLPDARLEEWRIHFHVPVFVESFGVLDSTQAAILDTLAALREQPFTRHLEIETYTWDVLPEGLKLPLLDSIEREYRWVRHVL</sequence>
<dbReference type="SUPFAM" id="SSF51658">
    <property type="entry name" value="Xylose isomerase-like"/>
    <property type="match status" value="1"/>
</dbReference>
<accession>A0AAU7UGN8</accession>